<proteinExistence type="inferred from homology"/>
<keyword evidence="12" id="KW-1185">Reference proteome</keyword>
<dbReference type="EMBL" id="BAABCP010000001">
    <property type="protein sequence ID" value="GAA3943447.1"/>
    <property type="molecule type" value="Genomic_DNA"/>
</dbReference>
<evidence type="ECO:0000256" key="8">
    <source>
        <dbReference type="ARBA" id="ARBA00023136"/>
    </source>
</evidence>
<feature type="transmembrane region" description="Helical" evidence="10">
    <location>
        <begin position="165"/>
        <end position="188"/>
    </location>
</feature>
<evidence type="ECO:0000313" key="11">
    <source>
        <dbReference type="EMBL" id="GAA3943447.1"/>
    </source>
</evidence>
<evidence type="ECO:0000256" key="10">
    <source>
        <dbReference type="SAM" id="Phobius"/>
    </source>
</evidence>
<evidence type="ECO:0000256" key="3">
    <source>
        <dbReference type="ARBA" id="ARBA00022475"/>
    </source>
</evidence>
<name>A0ABP7ND89_9MICO</name>
<dbReference type="CDD" id="cd06582">
    <property type="entry name" value="TM_PBP1_LivH_like"/>
    <property type="match status" value="1"/>
</dbReference>
<evidence type="ECO:0000256" key="7">
    <source>
        <dbReference type="ARBA" id="ARBA00022989"/>
    </source>
</evidence>
<keyword evidence="7 10" id="KW-1133">Transmembrane helix</keyword>
<comment type="caution">
    <text evidence="11">The sequence shown here is derived from an EMBL/GenBank/DDBJ whole genome shotgun (WGS) entry which is preliminary data.</text>
</comment>
<evidence type="ECO:0000256" key="4">
    <source>
        <dbReference type="ARBA" id="ARBA00022519"/>
    </source>
</evidence>
<keyword evidence="5 10" id="KW-0812">Transmembrane</keyword>
<dbReference type="Pfam" id="PF02653">
    <property type="entry name" value="BPD_transp_2"/>
    <property type="match status" value="1"/>
</dbReference>
<dbReference type="InterPro" id="IPR001851">
    <property type="entry name" value="ABC_transp_permease"/>
</dbReference>
<keyword evidence="3" id="KW-1003">Cell membrane</keyword>
<sequence>MNRHLKMSLWTLGAAAATIVLLVILADGHRVAQTTLNGVASGVAIALGAVGLALIFSVLRVVNFAHGDLLTLTAYITLALMTGASIPLVVAAVIAIVVTASLTGAMEITVWRPLRKRGAGVLQKLLVGIGLAFLIRGVVQVVFGAEPRRLDVDVSRSVPLPGGLTLGYIQLWSLVIGLIILISLACWLKFSHSGRELRAIADNDMLAETTGINTKRWMLTTWIIGGAAAGLAGVLTAGSVGAITPNFGFMLLLAMFAATILGGVSSAFGAIAGGLVIGLVQEWSTMFFDSSWKLAVGFGVLILTLIVRPTGLLGKAKLS</sequence>
<evidence type="ECO:0000313" key="12">
    <source>
        <dbReference type="Proteomes" id="UP001501591"/>
    </source>
</evidence>
<dbReference type="InterPro" id="IPR052157">
    <property type="entry name" value="BCAA_transport_permease"/>
</dbReference>
<evidence type="ECO:0000256" key="6">
    <source>
        <dbReference type="ARBA" id="ARBA00022970"/>
    </source>
</evidence>
<keyword evidence="6" id="KW-0029">Amino-acid transport</keyword>
<dbReference type="PANTHER" id="PTHR11795">
    <property type="entry name" value="BRANCHED-CHAIN AMINO ACID TRANSPORT SYSTEM PERMEASE PROTEIN LIVH"/>
    <property type="match status" value="1"/>
</dbReference>
<comment type="subcellular location">
    <subcellularLocation>
        <location evidence="1">Cell membrane</location>
        <topology evidence="1">Multi-pass membrane protein</topology>
    </subcellularLocation>
</comment>
<protein>
    <submittedName>
        <fullName evidence="11">Branched-chain amino acid ABC transporter permease</fullName>
    </submittedName>
</protein>
<feature type="transmembrane region" description="Helical" evidence="10">
    <location>
        <begin position="222"/>
        <end position="243"/>
    </location>
</feature>
<feature type="transmembrane region" description="Helical" evidence="10">
    <location>
        <begin position="38"/>
        <end position="62"/>
    </location>
</feature>
<gene>
    <name evidence="11" type="ORF">GCM10022383_21620</name>
</gene>
<evidence type="ECO:0000256" key="5">
    <source>
        <dbReference type="ARBA" id="ARBA00022692"/>
    </source>
</evidence>
<keyword evidence="8 10" id="KW-0472">Membrane</keyword>
<feature type="transmembrane region" description="Helical" evidence="10">
    <location>
        <begin position="292"/>
        <end position="311"/>
    </location>
</feature>
<evidence type="ECO:0000256" key="9">
    <source>
        <dbReference type="ARBA" id="ARBA00037998"/>
    </source>
</evidence>
<keyword evidence="2" id="KW-0813">Transport</keyword>
<comment type="similarity">
    <text evidence="9">Belongs to the binding-protein-dependent transport system permease family. LivHM subfamily.</text>
</comment>
<keyword evidence="4" id="KW-0997">Cell inner membrane</keyword>
<dbReference type="PANTHER" id="PTHR11795:SF371">
    <property type="entry name" value="HIGH-AFFINITY BRANCHED-CHAIN AMINO ACID TRANSPORT SYSTEM PERMEASE PROTEIN LIVH"/>
    <property type="match status" value="1"/>
</dbReference>
<feature type="transmembrane region" description="Helical" evidence="10">
    <location>
        <begin position="125"/>
        <end position="145"/>
    </location>
</feature>
<organism evidence="11 12">
    <name type="scientific">Microbacterium soli</name>
    <dbReference type="NCBI Taxonomy" id="446075"/>
    <lineage>
        <taxon>Bacteria</taxon>
        <taxon>Bacillati</taxon>
        <taxon>Actinomycetota</taxon>
        <taxon>Actinomycetes</taxon>
        <taxon>Micrococcales</taxon>
        <taxon>Microbacteriaceae</taxon>
        <taxon>Microbacterium</taxon>
    </lineage>
</organism>
<accession>A0ABP7ND89</accession>
<evidence type="ECO:0000256" key="2">
    <source>
        <dbReference type="ARBA" id="ARBA00022448"/>
    </source>
</evidence>
<evidence type="ECO:0000256" key="1">
    <source>
        <dbReference type="ARBA" id="ARBA00004651"/>
    </source>
</evidence>
<reference evidence="12" key="1">
    <citation type="journal article" date="2019" name="Int. J. Syst. Evol. Microbiol.">
        <title>The Global Catalogue of Microorganisms (GCM) 10K type strain sequencing project: providing services to taxonomists for standard genome sequencing and annotation.</title>
        <authorList>
            <consortium name="The Broad Institute Genomics Platform"/>
            <consortium name="The Broad Institute Genome Sequencing Center for Infectious Disease"/>
            <person name="Wu L."/>
            <person name="Ma J."/>
        </authorList>
    </citation>
    <scope>NUCLEOTIDE SEQUENCE [LARGE SCALE GENOMIC DNA]</scope>
    <source>
        <strain evidence="12">JCM 17024</strain>
    </source>
</reference>
<feature type="transmembrane region" description="Helical" evidence="10">
    <location>
        <begin position="249"/>
        <end position="280"/>
    </location>
</feature>
<dbReference type="Proteomes" id="UP001501591">
    <property type="component" value="Unassembled WGS sequence"/>
</dbReference>